<evidence type="ECO:0000256" key="3">
    <source>
        <dbReference type="ARBA" id="ARBA00022729"/>
    </source>
</evidence>
<dbReference type="Pfam" id="PF13505">
    <property type="entry name" value="OMP_b-brl"/>
    <property type="match status" value="1"/>
</dbReference>
<dbReference type="EMBL" id="JAATTO010000137">
    <property type="protein sequence ID" value="MBC9984686.1"/>
    <property type="molecule type" value="Genomic_DNA"/>
</dbReference>
<name>A0ABR7UKQ6_9BRAD</name>
<dbReference type="PANTHER" id="PTHR34001:SF3">
    <property type="entry name" value="BLL7405 PROTEIN"/>
    <property type="match status" value="1"/>
</dbReference>
<dbReference type="SUPFAM" id="SSF56925">
    <property type="entry name" value="OMPA-like"/>
    <property type="match status" value="1"/>
</dbReference>
<comment type="caution">
    <text evidence="9">The sequence shown here is derived from an EMBL/GenBank/DDBJ whole genome shotgun (WGS) entry which is preliminary data.</text>
</comment>
<comment type="similarity">
    <text evidence="6">Belongs to the Omp25/RopB family.</text>
</comment>
<reference evidence="9 10" key="1">
    <citation type="journal article" date="2020" name="Arch. Microbiol.">
        <title>Bradyrhizobium campsiandrae sp. nov., a nitrogen-fixing bacterial strain isolated from a native leguminous tree from the Amazon adapted to flooded conditions.</title>
        <authorList>
            <person name="Cabral Michel D."/>
            <person name="Martins da Costa E."/>
            <person name="Azarias Guimaraes A."/>
            <person name="Soares de Carvalho T."/>
            <person name="Santos de Castro Caputo P."/>
            <person name="Willems A."/>
            <person name="de Souza Moreira F.M."/>
        </authorList>
    </citation>
    <scope>NUCLEOTIDE SEQUENCE [LARGE SCALE GENOMIC DNA]</scope>
    <source>
        <strain evidence="10">INPA 384B</strain>
    </source>
</reference>
<dbReference type="PANTHER" id="PTHR34001">
    <property type="entry name" value="BLL7405 PROTEIN"/>
    <property type="match status" value="1"/>
</dbReference>
<evidence type="ECO:0000313" key="10">
    <source>
        <dbReference type="Proteomes" id="UP000639516"/>
    </source>
</evidence>
<keyword evidence="3" id="KW-0732">Signal</keyword>
<accession>A0ABR7UKQ6</accession>
<evidence type="ECO:0000256" key="2">
    <source>
        <dbReference type="ARBA" id="ARBA00008769"/>
    </source>
</evidence>
<comment type="subcellular location">
    <subcellularLocation>
        <location evidence="1">Cell outer membrane</location>
    </subcellularLocation>
</comment>
<evidence type="ECO:0000256" key="5">
    <source>
        <dbReference type="ARBA" id="ARBA00023237"/>
    </source>
</evidence>
<evidence type="ECO:0000256" key="4">
    <source>
        <dbReference type="ARBA" id="ARBA00023136"/>
    </source>
</evidence>
<evidence type="ECO:0000256" key="6">
    <source>
        <dbReference type="ARBA" id="ARBA00038306"/>
    </source>
</evidence>
<dbReference type="Pfam" id="PF04966">
    <property type="entry name" value="OprB"/>
    <property type="match status" value="1"/>
</dbReference>
<evidence type="ECO:0000256" key="7">
    <source>
        <dbReference type="RuleBase" id="RU363072"/>
    </source>
</evidence>
<proteinExistence type="inferred from homology"/>
<dbReference type="Gene3D" id="2.40.160.20">
    <property type="match status" value="1"/>
</dbReference>
<dbReference type="InterPro" id="IPR027385">
    <property type="entry name" value="Beta-barrel_OMP"/>
</dbReference>
<keyword evidence="4" id="KW-0472">Membrane</keyword>
<dbReference type="InterPro" id="IPR011250">
    <property type="entry name" value="OMP/PagP_B-barrel"/>
</dbReference>
<feature type="domain" description="Outer membrane protein beta-barrel" evidence="8">
    <location>
        <begin position="27"/>
        <end position="243"/>
    </location>
</feature>
<dbReference type="Proteomes" id="UP000639516">
    <property type="component" value="Unassembled WGS sequence"/>
</dbReference>
<keyword evidence="5" id="KW-0998">Cell outer membrane</keyword>
<dbReference type="InterPro" id="IPR007049">
    <property type="entry name" value="Carb-sel_porin_OprB"/>
</dbReference>
<organism evidence="9 10">
    <name type="scientific">Bradyrhizobium campsiandrae</name>
    <dbReference type="NCBI Taxonomy" id="1729892"/>
    <lineage>
        <taxon>Bacteria</taxon>
        <taxon>Pseudomonadati</taxon>
        <taxon>Pseudomonadota</taxon>
        <taxon>Alphaproteobacteria</taxon>
        <taxon>Hyphomicrobiales</taxon>
        <taxon>Nitrobacteraceae</taxon>
        <taxon>Bradyrhizobium</taxon>
    </lineage>
</organism>
<gene>
    <name evidence="9" type="ORF">HA482_41660</name>
</gene>
<comment type="similarity">
    <text evidence="2 7">Belongs to the OprB family.</text>
</comment>
<evidence type="ECO:0000259" key="8">
    <source>
        <dbReference type="Pfam" id="PF13505"/>
    </source>
</evidence>
<sequence length="673" mass="72759">MTANSWASAESGRVPLPVQASVSSIFDWTGFYVGTHFGYAAGASNWSATQADGSAPRLMGRLDFYPQYDAFKGTGSFSSGLQAGYNYQAASRLLLGVEADISFPNSVSATQTFSTTLGDQASYGETVLHAGSVRGRVGYAFDNWLVYGTGGFGWSFDQFTRTQLMGSPMGGSAVPGTLEKHSLWRLGWVAGAGVELPVAPSWTAKLEYLLSEFGGQSISFPAGAQKFEGDYASHSIRLGLNYQLRDPGKKDVASANGISALETENFSLHGQTTFVGQYAAPFRAPYRGPNSLAPNSARETLDITFYAGMRLWEGAELWINPEIDQGFGLSNTLGVAGFPSGEAYKVGAEYPYTRLQRMFVRQTIDLGGEKQKVESNFNQFAGSQTADRLVITIGKFGVGDVFDTNKYAHDPRTDFLNWSIIDSGAFDYAADAWGYTYGAAAEWYRGAWTLRAGLFDLSKVPNSTELDPRFSQFQALAEIEHRHELWGQPGKIAVTGFLSRGRMGSFDDAVRLAQVTNQPADVAAVRRYRSRSGISMNLEQQLMPNVGLFARAGIADGKVEPYEFADIDKTVAAGLSVSGDLWGRAGDTAGIAGVLNSISKSHQSYFNAGGLGILIGDGQLPNPGLEKIIEAYYSLAVTPASRLTFDYQLIANPAYNRDRGPVSVFGTRLHAQF</sequence>
<dbReference type="InterPro" id="IPR038673">
    <property type="entry name" value="OprB_sf"/>
</dbReference>
<dbReference type="InterPro" id="IPR051692">
    <property type="entry name" value="OMP-like"/>
</dbReference>
<evidence type="ECO:0000256" key="1">
    <source>
        <dbReference type="ARBA" id="ARBA00004442"/>
    </source>
</evidence>
<evidence type="ECO:0000313" key="9">
    <source>
        <dbReference type="EMBL" id="MBC9984686.1"/>
    </source>
</evidence>
<keyword evidence="10" id="KW-1185">Reference proteome</keyword>
<dbReference type="Gene3D" id="2.40.160.180">
    <property type="entry name" value="Carbohydrate-selective porin OprB"/>
    <property type="match status" value="1"/>
</dbReference>
<protein>
    <submittedName>
        <fullName evidence="9">Carbohydrate porin</fullName>
    </submittedName>
</protein>